<accession>A0A2P5A3Q4</accession>
<dbReference type="SUPFAM" id="SSF81383">
    <property type="entry name" value="F-box domain"/>
    <property type="match status" value="1"/>
</dbReference>
<proteinExistence type="predicted"/>
<protein>
    <submittedName>
        <fullName evidence="3">F-box domain containing protein</fullName>
    </submittedName>
</protein>
<dbReference type="PANTHER" id="PTHR38926:SF80">
    <property type="entry name" value="F-BOX DOMAIN, LEUCINE-RICH REPEAT DOMAIN SUPERFAMILY"/>
    <property type="match status" value="1"/>
</dbReference>
<dbReference type="STRING" id="3476.A0A2P5A3Q4"/>
<reference evidence="4" key="1">
    <citation type="submission" date="2016-06" db="EMBL/GenBank/DDBJ databases">
        <title>Parallel loss of symbiosis genes in relatives of nitrogen-fixing non-legume Parasponia.</title>
        <authorList>
            <person name="Van Velzen R."/>
            <person name="Holmer R."/>
            <person name="Bu F."/>
            <person name="Rutten L."/>
            <person name="Van Zeijl A."/>
            <person name="Liu W."/>
            <person name="Santuari L."/>
            <person name="Cao Q."/>
            <person name="Sharma T."/>
            <person name="Shen D."/>
            <person name="Roswanjaya Y."/>
            <person name="Wardhani T."/>
            <person name="Kalhor M.S."/>
            <person name="Jansen J."/>
            <person name="Van den Hoogen J."/>
            <person name="Gungor B."/>
            <person name="Hartog M."/>
            <person name="Hontelez J."/>
            <person name="Verver J."/>
            <person name="Yang W.-C."/>
            <person name="Schijlen E."/>
            <person name="Repin R."/>
            <person name="Schilthuizen M."/>
            <person name="Schranz E."/>
            <person name="Heidstra R."/>
            <person name="Miyata K."/>
            <person name="Fedorova E."/>
            <person name="Kohlen W."/>
            <person name="Bisseling T."/>
            <person name="Smit S."/>
            <person name="Geurts R."/>
        </authorList>
    </citation>
    <scope>NUCLEOTIDE SEQUENCE [LARGE SCALE GENOMIC DNA]</scope>
    <source>
        <strain evidence="4">cv. WU1-14</strain>
    </source>
</reference>
<dbReference type="Pfam" id="PF12937">
    <property type="entry name" value="F-box-like"/>
    <property type="match status" value="1"/>
</dbReference>
<dbReference type="PANTHER" id="PTHR38926">
    <property type="entry name" value="F-BOX DOMAIN CONTAINING PROTEIN, EXPRESSED"/>
    <property type="match status" value="1"/>
</dbReference>
<dbReference type="InterPro" id="IPR036047">
    <property type="entry name" value="F-box-like_dom_sf"/>
</dbReference>
<dbReference type="OrthoDB" id="550575at2759"/>
<evidence type="ECO:0000313" key="3">
    <source>
        <dbReference type="EMBL" id="PON31180.1"/>
    </source>
</evidence>
<dbReference type="EMBL" id="JXTB01001380">
    <property type="protein sequence ID" value="PON31180.1"/>
    <property type="molecule type" value="Genomic_DNA"/>
</dbReference>
<organism evidence="3 4">
    <name type="scientific">Parasponia andersonii</name>
    <name type="common">Sponia andersonii</name>
    <dbReference type="NCBI Taxonomy" id="3476"/>
    <lineage>
        <taxon>Eukaryota</taxon>
        <taxon>Viridiplantae</taxon>
        <taxon>Streptophyta</taxon>
        <taxon>Embryophyta</taxon>
        <taxon>Tracheophyta</taxon>
        <taxon>Spermatophyta</taxon>
        <taxon>Magnoliopsida</taxon>
        <taxon>eudicotyledons</taxon>
        <taxon>Gunneridae</taxon>
        <taxon>Pentapetalae</taxon>
        <taxon>rosids</taxon>
        <taxon>fabids</taxon>
        <taxon>Rosales</taxon>
        <taxon>Cannabaceae</taxon>
        <taxon>Parasponia</taxon>
    </lineage>
</organism>
<evidence type="ECO:0000259" key="2">
    <source>
        <dbReference type="Pfam" id="PF12937"/>
    </source>
</evidence>
<name>A0A2P5A3Q4_PARAD</name>
<sequence>MEQESKSNSDMLRPWDALPPELLALIFSYCPLQAKLLILSVCKSWNRGPCLWQDIEDTLEWSKKRGPDETTLSHMLRRLFHLCSHSPKTLLVYGVDPLTFRLITSCAENLTTSKIPWSVIRNEMVFQEARKLSNLRFLDLSYCHQIEAPAIEAIGRHCRLLTGFGRFVKSDVIGEYHDAEAIAIAATMHELKSLELYFLKFVSRESVLKVLSNCTKLDYLDLRLSCFLHSKTKSLVNFDSMSLCILSGRSSKDICIQCYARKCSKAAIVLKRIYRKEPLRWVYYHLVAANNYIEFDRQFLLYVYFELSFLSICNLFLNYVFL</sequence>
<dbReference type="Proteomes" id="UP000237105">
    <property type="component" value="Unassembled WGS sequence"/>
</dbReference>
<comment type="caution">
    <text evidence="3">The sequence shown here is derived from an EMBL/GenBank/DDBJ whole genome shotgun (WGS) entry which is preliminary data.</text>
</comment>
<dbReference type="AlphaFoldDB" id="A0A2P5A3Q4"/>
<dbReference type="Gene3D" id="3.80.10.10">
    <property type="entry name" value="Ribonuclease Inhibitor"/>
    <property type="match status" value="1"/>
</dbReference>
<evidence type="ECO:0000256" key="1">
    <source>
        <dbReference type="SAM" id="Phobius"/>
    </source>
</evidence>
<keyword evidence="1" id="KW-1133">Transmembrane helix</keyword>
<gene>
    <name evidence="3" type="ORF">PanWU01x14_371870</name>
</gene>
<keyword evidence="1" id="KW-0812">Transmembrane</keyword>
<feature type="domain" description="F-box" evidence="2">
    <location>
        <begin position="15"/>
        <end position="52"/>
    </location>
</feature>
<dbReference type="InterPro" id="IPR001810">
    <property type="entry name" value="F-box_dom"/>
</dbReference>
<feature type="transmembrane region" description="Helical" evidence="1">
    <location>
        <begin position="299"/>
        <end position="321"/>
    </location>
</feature>
<dbReference type="SUPFAM" id="SSF52047">
    <property type="entry name" value="RNI-like"/>
    <property type="match status" value="1"/>
</dbReference>
<keyword evidence="4" id="KW-1185">Reference proteome</keyword>
<dbReference type="InterPro" id="IPR032675">
    <property type="entry name" value="LRR_dom_sf"/>
</dbReference>
<keyword evidence="1" id="KW-0472">Membrane</keyword>
<evidence type="ECO:0000313" key="4">
    <source>
        <dbReference type="Proteomes" id="UP000237105"/>
    </source>
</evidence>